<dbReference type="Proteomes" id="UP000266723">
    <property type="component" value="Unassembled WGS sequence"/>
</dbReference>
<proteinExistence type="predicted"/>
<evidence type="ECO:0000313" key="2">
    <source>
        <dbReference type="EMBL" id="KAF3606753.1"/>
    </source>
</evidence>
<feature type="signal peptide" evidence="1">
    <location>
        <begin position="1"/>
        <end position="17"/>
    </location>
</feature>
<name>A0ABQ7EUG2_BRACR</name>
<keyword evidence="1" id="KW-0732">Signal</keyword>
<evidence type="ECO:0000256" key="1">
    <source>
        <dbReference type="SAM" id="SignalP"/>
    </source>
</evidence>
<gene>
    <name evidence="2" type="ORF">DY000_02050162</name>
</gene>
<evidence type="ECO:0000313" key="3">
    <source>
        <dbReference type="Proteomes" id="UP000266723"/>
    </source>
</evidence>
<organism evidence="2 3">
    <name type="scientific">Brassica cretica</name>
    <name type="common">Mustard</name>
    <dbReference type="NCBI Taxonomy" id="69181"/>
    <lineage>
        <taxon>Eukaryota</taxon>
        <taxon>Viridiplantae</taxon>
        <taxon>Streptophyta</taxon>
        <taxon>Embryophyta</taxon>
        <taxon>Tracheophyta</taxon>
        <taxon>Spermatophyta</taxon>
        <taxon>Magnoliopsida</taxon>
        <taxon>eudicotyledons</taxon>
        <taxon>Gunneridae</taxon>
        <taxon>Pentapetalae</taxon>
        <taxon>rosids</taxon>
        <taxon>malvids</taxon>
        <taxon>Brassicales</taxon>
        <taxon>Brassicaceae</taxon>
        <taxon>Brassiceae</taxon>
        <taxon>Brassica</taxon>
    </lineage>
</organism>
<sequence length="325" mass="35787">MVLHCHLFLIEAGYVASQGFRSVLEDFVEAVGDASPRGAAVGRLAPTPELGVSKGIIGRTWVRNWRLVLVPEGSETPRTTQDWSLHELYVTRLLDLAGHRFVLEFSLSLGSFRIFVSTTERWIRLGLGSAYIVFLRWALVGWSRVQNSQADVLANLGFSLETNSQMSIPMLVLQWPATMEEPPGIRAGSGLPGPLILANPHKSGTTIVARPQRIKMGMRHKAGMGSNLNPASSDVVGTEIHTVDFRLNKESRRTLVSLSDRTVYVLGRYVATKLGCSSVASFGCTRSLRSDRALARARSLRSDRARLELGCYIATELGLCVVRWP</sequence>
<dbReference type="EMBL" id="QGKV02000297">
    <property type="protein sequence ID" value="KAF3606753.1"/>
    <property type="molecule type" value="Genomic_DNA"/>
</dbReference>
<comment type="caution">
    <text evidence="2">The sequence shown here is derived from an EMBL/GenBank/DDBJ whole genome shotgun (WGS) entry which is preliminary data.</text>
</comment>
<protein>
    <submittedName>
        <fullName evidence="2">Uncharacterized protein</fullName>
    </submittedName>
</protein>
<reference evidence="2 3" key="1">
    <citation type="journal article" date="2020" name="BMC Genomics">
        <title>Intraspecific diversification of the crop wild relative Brassica cretica Lam. using demographic model selection.</title>
        <authorList>
            <person name="Kioukis A."/>
            <person name="Michalopoulou V.A."/>
            <person name="Briers L."/>
            <person name="Pirintsos S."/>
            <person name="Studholme D.J."/>
            <person name="Pavlidis P."/>
            <person name="Sarris P.F."/>
        </authorList>
    </citation>
    <scope>NUCLEOTIDE SEQUENCE [LARGE SCALE GENOMIC DNA]</scope>
    <source>
        <strain evidence="3">cv. PFS-1207/04</strain>
    </source>
</reference>
<keyword evidence="3" id="KW-1185">Reference proteome</keyword>
<accession>A0ABQ7EUG2</accession>
<feature type="chain" id="PRO_5047401696" evidence="1">
    <location>
        <begin position="18"/>
        <end position="325"/>
    </location>
</feature>